<accession>A0A0P1LGJ9</accession>
<reference evidence="3 6" key="1">
    <citation type="submission" date="2015-11" db="EMBL/GenBank/DDBJ databases">
        <authorList>
            <person name="Varghese N."/>
        </authorList>
    </citation>
    <scope>NUCLEOTIDE SEQUENCE [LARGE SCALE GENOMIC DNA]</scope>
    <source>
        <strain evidence="3 6">JGI-8</strain>
    </source>
</reference>
<dbReference type="Proteomes" id="UP000182200">
    <property type="component" value="Unassembled WGS sequence"/>
</dbReference>
<gene>
    <name evidence="4" type="ORF">JGI4_01510</name>
    <name evidence="3" type="ORF">JGI8_00858</name>
</gene>
<protein>
    <submittedName>
        <fullName evidence="4">Spore germination protein YaaH</fullName>
    </submittedName>
</protein>
<name>A0A0P1M3K1_9BACT</name>
<accession>A0A0P1LT72</accession>
<dbReference type="GO" id="GO:0008061">
    <property type="term" value="F:chitin binding"/>
    <property type="evidence" value="ECO:0007669"/>
    <property type="project" value="InterPro"/>
</dbReference>
<evidence type="ECO:0000313" key="4">
    <source>
        <dbReference type="EMBL" id="CUU06477.1"/>
    </source>
</evidence>
<dbReference type="OrthoDB" id="9769314at2"/>
<feature type="signal peptide" evidence="1">
    <location>
        <begin position="1"/>
        <end position="19"/>
    </location>
</feature>
<accession>A0A0P1M3K1</accession>
<dbReference type="AlphaFoldDB" id="A0A0P1M3K1"/>
<evidence type="ECO:0000259" key="2">
    <source>
        <dbReference type="PROSITE" id="PS51910"/>
    </source>
</evidence>
<proteinExistence type="predicted"/>
<dbReference type="Proteomes" id="UP000182011">
    <property type="component" value="Unassembled WGS sequence"/>
</dbReference>
<dbReference type="PANTHER" id="PTHR46066">
    <property type="entry name" value="CHITINASE DOMAIN-CONTAINING PROTEIN 1 FAMILY MEMBER"/>
    <property type="match status" value="1"/>
</dbReference>
<dbReference type="InterPro" id="IPR011583">
    <property type="entry name" value="Chitinase_II/V-like_cat"/>
</dbReference>
<sequence>MKLKLLTLFAFIFSSCATLRPPFEYQPKIIMAWVVKADTTSFLSLQRNSALISIASPTWFSIDSAGNIISNVDSNLLNFAIQNDIPLMPLIVNQGFRTDVAESLLSEPSVRERIADSILKLVLDGNYVGINLDFEGPFVSVRDGYTKFVELVCAKLHNYGKIVSVDVVSKTEEKFTGWAGVYDYAELGEVVDYFVIMGYDYSGRLDPPGPVAPKWWVEETIKFAISSGVKPKKIILGIPFYGRWWKGNEQGRGIYHPELRRVIAKYNLKKKWDGKAKAPYFKFRDENGVENIIYFEDERSLSEKISLVNKYNLAGIAIWRLDGEPDEFWKVIEVKLKPKEFLSN</sequence>
<keyword evidence="6" id="KW-1185">Reference proteome</keyword>
<dbReference type="SMART" id="SM00636">
    <property type="entry name" value="Glyco_18"/>
    <property type="match status" value="1"/>
</dbReference>
<dbReference type="PROSITE" id="PS51910">
    <property type="entry name" value="GH18_2"/>
    <property type="match status" value="1"/>
</dbReference>
<dbReference type="SUPFAM" id="SSF51445">
    <property type="entry name" value="(Trans)glycosidases"/>
    <property type="match status" value="1"/>
</dbReference>
<dbReference type="EMBL" id="FAOP01000006">
    <property type="protein sequence ID" value="CUU06477.1"/>
    <property type="molecule type" value="Genomic_DNA"/>
</dbReference>
<evidence type="ECO:0000256" key="1">
    <source>
        <dbReference type="SAM" id="SignalP"/>
    </source>
</evidence>
<feature type="chain" id="PRO_5030013170" evidence="1">
    <location>
        <begin position="20"/>
        <end position="344"/>
    </location>
</feature>
<accession>A0A0S4N9E8</accession>
<keyword evidence="1" id="KW-0732">Signal</keyword>
<dbReference type="Gene3D" id="3.10.50.10">
    <property type="match status" value="1"/>
</dbReference>
<evidence type="ECO:0000313" key="5">
    <source>
        <dbReference type="Proteomes" id="UP000182011"/>
    </source>
</evidence>
<dbReference type="EMBL" id="CZVI01000009">
    <property type="protein sequence ID" value="CUS85093.1"/>
    <property type="molecule type" value="Genomic_DNA"/>
</dbReference>
<accession>A0A0P1LT80</accession>
<reference evidence="4 5" key="2">
    <citation type="submission" date="2015-11" db="EMBL/GenBank/DDBJ databases">
        <authorList>
            <person name="Zhang Y."/>
            <person name="Guo Z."/>
        </authorList>
    </citation>
    <scope>NUCLEOTIDE SEQUENCE [LARGE SCALE GENOMIC DNA]</scope>
    <source>
        <strain evidence="4">JGI-4</strain>
    </source>
</reference>
<dbReference type="Pfam" id="PF00704">
    <property type="entry name" value="Glyco_hydro_18"/>
    <property type="match status" value="1"/>
</dbReference>
<evidence type="ECO:0000313" key="3">
    <source>
        <dbReference type="EMBL" id="CUS85093.1"/>
    </source>
</evidence>
<evidence type="ECO:0000313" key="6">
    <source>
        <dbReference type="Proteomes" id="UP000182200"/>
    </source>
</evidence>
<dbReference type="InterPro" id="IPR029070">
    <property type="entry name" value="Chitinase_insertion_sf"/>
</dbReference>
<dbReference type="InterPro" id="IPR017853">
    <property type="entry name" value="GH"/>
</dbReference>
<dbReference type="RefSeq" id="WP_075427136.1">
    <property type="nucleotide sequence ID" value="NZ_CZVI01000009.1"/>
</dbReference>
<dbReference type="PROSITE" id="PS51257">
    <property type="entry name" value="PROKAR_LIPOPROTEIN"/>
    <property type="match status" value="1"/>
</dbReference>
<organism evidence="4 5">
    <name type="scientific">Candidatus Kryptonium thompsonii</name>
    <dbReference type="NCBI Taxonomy" id="1633631"/>
    <lineage>
        <taxon>Bacteria</taxon>
        <taxon>Pseudomonadati</taxon>
        <taxon>Candidatus Kryptoniota</taxon>
        <taxon>Candidatus Kryptonium</taxon>
    </lineage>
</organism>
<feature type="domain" description="GH18" evidence="2">
    <location>
        <begin position="27"/>
        <end position="339"/>
    </location>
</feature>
<dbReference type="Gene3D" id="3.20.20.80">
    <property type="entry name" value="Glycosidases"/>
    <property type="match status" value="1"/>
</dbReference>
<dbReference type="PANTHER" id="PTHR46066:SF2">
    <property type="entry name" value="CHITINASE DOMAIN-CONTAINING PROTEIN 1"/>
    <property type="match status" value="1"/>
</dbReference>
<dbReference type="GO" id="GO:0005975">
    <property type="term" value="P:carbohydrate metabolic process"/>
    <property type="evidence" value="ECO:0007669"/>
    <property type="project" value="InterPro"/>
</dbReference>
<accession>A0A0P1MU09</accession>
<dbReference type="STRING" id="1633631.GCA_001442925_01505"/>
<accession>A0A0P1PAK3</accession>
<dbReference type="InterPro" id="IPR001223">
    <property type="entry name" value="Glyco_hydro18_cat"/>
</dbReference>